<evidence type="ECO:0000313" key="11">
    <source>
        <dbReference type="EMBL" id="QTW43723.1"/>
    </source>
</evidence>
<feature type="transmembrane region" description="Helical" evidence="9">
    <location>
        <begin position="421"/>
        <end position="443"/>
    </location>
</feature>
<evidence type="ECO:0000256" key="6">
    <source>
        <dbReference type="ARBA" id="ARBA00022840"/>
    </source>
</evidence>
<dbReference type="InterPro" id="IPR003439">
    <property type="entry name" value="ABC_transporter-like_ATP-bd"/>
</dbReference>
<evidence type="ECO:0000256" key="9">
    <source>
        <dbReference type="SAM" id="Phobius"/>
    </source>
</evidence>
<keyword evidence="4 9" id="KW-0812">Transmembrane</keyword>
<dbReference type="SUPFAM" id="SSF52540">
    <property type="entry name" value="P-loop containing nucleoside triphosphate hydrolases"/>
    <property type="match status" value="1"/>
</dbReference>
<keyword evidence="3" id="KW-0813">Transport</keyword>
<accession>A0A8B0MFJ4</accession>
<dbReference type="GO" id="GO:0016020">
    <property type="term" value="C:membrane"/>
    <property type="evidence" value="ECO:0007669"/>
    <property type="project" value="UniProtKB-SubCell"/>
</dbReference>
<dbReference type="InterPro" id="IPR013525">
    <property type="entry name" value="ABC2_TM"/>
</dbReference>
<name>A0A8B0MFJ4_EURAF</name>
<protein>
    <submittedName>
        <fullName evidence="11">ABCG_out2</fullName>
    </submittedName>
</protein>
<feature type="domain" description="ABC transporter" evidence="10">
    <location>
        <begin position="13"/>
        <end position="270"/>
    </location>
</feature>
<dbReference type="InterPro" id="IPR017871">
    <property type="entry name" value="ABC_transporter-like_CS"/>
</dbReference>
<dbReference type="GO" id="GO:0140359">
    <property type="term" value="F:ABC-type transporter activity"/>
    <property type="evidence" value="ECO:0007669"/>
    <property type="project" value="InterPro"/>
</dbReference>
<dbReference type="InterPro" id="IPR050352">
    <property type="entry name" value="ABCG_transporters"/>
</dbReference>
<evidence type="ECO:0000256" key="7">
    <source>
        <dbReference type="ARBA" id="ARBA00022989"/>
    </source>
</evidence>
<dbReference type="Pfam" id="PF19055">
    <property type="entry name" value="ABC2_membrane_7"/>
    <property type="match status" value="1"/>
</dbReference>
<evidence type="ECO:0000259" key="10">
    <source>
        <dbReference type="PROSITE" id="PS50893"/>
    </source>
</evidence>
<dbReference type="InterPro" id="IPR003593">
    <property type="entry name" value="AAA+_ATPase"/>
</dbReference>
<organism evidence="11">
    <name type="scientific">Eurytemora affinis</name>
    <name type="common">Copepod</name>
    <name type="synonym">Temora affinis</name>
    <dbReference type="NCBI Taxonomy" id="88015"/>
    <lineage>
        <taxon>Eukaryota</taxon>
        <taxon>Metazoa</taxon>
        <taxon>Ecdysozoa</taxon>
        <taxon>Arthropoda</taxon>
        <taxon>Crustacea</taxon>
        <taxon>Multicrustacea</taxon>
        <taxon>Hexanauplia</taxon>
        <taxon>Copepoda</taxon>
        <taxon>Calanoida</taxon>
        <taxon>Temoridae</taxon>
        <taxon>Eurytemora</taxon>
    </lineage>
</organism>
<keyword evidence="8 9" id="KW-0472">Membrane</keyword>
<feature type="transmembrane region" description="Helical" evidence="9">
    <location>
        <begin position="463"/>
        <end position="481"/>
    </location>
</feature>
<dbReference type="PROSITE" id="PS50893">
    <property type="entry name" value="ABC_TRANSPORTER_2"/>
    <property type="match status" value="1"/>
</dbReference>
<sequence length="605" mass="68932">MAREVHSYSWINLRVQTVSLNELQGAFKIFMYKPSRVSQGMIIKSNSGKINSGTFVALMGPSGCGKTSFLNALAFRPQPGVKVLGKCFFDDKEVSKYTAKYVCSYIPQDDLFFENLTVGEHLTFQAGLRLSSNQSQRNRDDAVDQMLTLLNLHHIKNNRIGNTLSSGNGISKGERKRIAFAAEMLSDLPVILVDEPTSGLDSHMASVVVKLLYDVSRLGKIVIASLHQPSSQLFKFFDKIFLLSDGVKVLYGTRQQALELFSQSGFPVPENYNPVDWFILNTKISYGRSREHEDRRKVMYLADMWHLYFHEEIPIQPAAVLKLRQARAQVGIQFKIIIQRLFLTYWRQYMGGSTALILTLFGLYLGVIFYNQADNVNQNNIRSVESVMGIQVLVSSLIFLSTPKKFKATVPVVVREIHSGLYYTIVYKFCIYIVEVLLLVLQTVPGYGIMYWMVGMNPLPLRFIWSLYLSVNLNWIMLGLGHILSNLLNSDKLYVDLSLQIGLVLSLFSGLIINLQQLPTFLYPFRLASPMFYGYQNMRMAQWLGMGAIPCHENKLKDTCFINGMEYLRESVELEDISMENHIIMTFVGVIFRVFAVIVFLFKNH</sequence>
<proteinExistence type="evidence at transcript level"/>
<dbReference type="SMART" id="SM00382">
    <property type="entry name" value="AAA"/>
    <property type="match status" value="1"/>
</dbReference>
<evidence type="ECO:0000256" key="4">
    <source>
        <dbReference type="ARBA" id="ARBA00022692"/>
    </source>
</evidence>
<evidence type="ECO:0000256" key="3">
    <source>
        <dbReference type="ARBA" id="ARBA00022448"/>
    </source>
</evidence>
<dbReference type="PROSITE" id="PS00211">
    <property type="entry name" value="ABC_TRANSPORTER_1"/>
    <property type="match status" value="1"/>
</dbReference>
<comment type="subcellular location">
    <subcellularLocation>
        <location evidence="1">Membrane</location>
        <topology evidence="1">Multi-pass membrane protein</topology>
    </subcellularLocation>
</comment>
<dbReference type="Pfam" id="PF01061">
    <property type="entry name" value="ABC2_membrane"/>
    <property type="match status" value="1"/>
</dbReference>
<keyword evidence="6" id="KW-0067">ATP-binding</keyword>
<dbReference type="InterPro" id="IPR043926">
    <property type="entry name" value="ABCG_dom"/>
</dbReference>
<evidence type="ECO:0000256" key="1">
    <source>
        <dbReference type="ARBA" id="ARBA00004141"/>
    </source>
</evidence>
<evidence type="ECO:0000256" key="8">
    <source>
        <dbReference type="ARBA" id="ARBA00023136"/>
    </source>
</evidence>
<reference evidence="11" key="1">
    <citation type="submission" date="2020-10" db="EMBL/GenBank/DDBJ databases">
        <authorList>
            <person name="Kim D.-H."/>
        </authorList>
    </citation>
    <scope>NUCLEOTIDE SEQUENCE</scope>
</reference>
<feature type="transmembrane region" description="Helical" evidence="9">
    <location>
        <begin position="349"/>
        <end position="369"/>
    </location>
</feature>
<dbReference type="PANTHER" id="PTHR48041">
    <property type="entry name" value="ABC TRANSPORTER G FAMILY MEMBER 28"/>
    <property type="match status" value="1"/>
</dbReference>
<reference evidence="11" key="2">
    <citation type="journal article" name="Mar. Pollut. Bull.">
        <title>The genome of the European estuarine calanoid copepod Eurytemora affinis: Potential use in molecular ecotoxicology.</title>
        <authorList>
            <person name="Choi B.S."/>
            <person name="Kim D.H."/>
            <person name="Kim M.S."/>
            <person name="Park J.C."/>
            <person name="Lee Y.H."/>
            <person name="Kim H.J."/>
            <person name="Jeong C.B."/>
            <person name="Hagiwara A."/>
            <person name="Souissi S."/>
            <person name="Lee J.S."/>
        </authorList>
    </citation>
    <scope>NUCLEOTIDE SEQUENCE</scope>
</reference>
<dbReference type="Pfam" id="PF00005">
    <property type="entry name" value="ABC_tran"/>
    <property type="match status" value="1"/>
</dbReference>
<dbReference type="OrthoDB" id="245989at2759"/>
<dbReference type="PANTHER" id="PTHR48041:SF139">
    <property type="entry name" value="PROTEIN SCARLET"/>
    <property type="match status" value="1"/>
</dbReference>
<dbReference type="GO" id="GO:0005524">
    <property type="term" value="F:ATP binding"/>
    <property type="evidence" value="ECO:0007669"/>
    <property type="project" value="UniProtKB-KW"/>
</dbReference>
<evidence type="ECO:0000256" key="2">
    <source>
        <dbReference type="ARBA" id="ARBA00005814"/>
    </source>
</evidence>
<feature type="transmembrane region" description="Helical" evidence="9">
    <location>
        <begin position="583"/>
        <end position="602"/>
    </location>
</feature>
<keyword evidence="5" id="KW-0547">Nucleotide-binding</keyword>
<dbReference type="GO" id="GO:0016887">
    <property type="term" value="F:ATP hydrolysis activity"/>
    <property type="evidence" value="ECO:0007669"/>
    <property type="project" value="InterPro"/>
</dbReference>
<keyword evidence="7 9" id="KW-1133">Transmembrane helix</keyword>
<dbReference type="Gene3D" id="3.40.50.300">
    <property type="entry name" value="P-loop containing nucleotide triphosphate hydrolases"/>
    <property type="match status" value="1"/>
</dbReference>
<dbReference type="InterPro" id="IPR027417">
    <property type="entry name" value="P-loop_NTPase"/>
</dbReference>
<feature type="transmembrane region" description="Helical" evidence="9">
    <location>
        <begin position="493"/>
        <end position="513"/>
    </location>
</feature>
<evidence type="ECO:0000256" key="5">
    <source>
        <dbReference type="ARBA" id="ARBA00022741"/>
    </source>
</evidence>
<dbReference type="AlphaFoldDB" id="A0A8B0MFJ4"/>
<dbReference type="EMBL" id="MW149423">
    <property type="protein sequence ID" value="QTW43723.1"/>
    <property type="molecule type" value="mRNA"/>
</dbReference>
<comment type="similarity">
    <text evidence="2">Belongs to the ABC transporter superfamily. ABCG family. Eye pigment precursor importer (TC 3.A.1.204) subfamily.</text>
</comment>